<dbReference type="CDD" id="cd02218">
    <property type="entry name" value="cupin_PGI"/>
    <property type="match status" value="1"/>
</dbReference>
<sequence length="185" mass="21235">MSSILEPGITFINKELKGKNIDRIDRRLKNLKDIFFDKTALEKMDPETVVYEVESYFPVEHDIEGGLFYGITYIHPGTVGNEYFMTKGHFHKIRNRGEFYCTLQGEGMLILMDENRNTWAEKMYPGSIHYIKGNTAHRTANTGNTILSFSAFWPSDAGHDYATISEQGFSKILVQRQGKPELISR</sequence>
<dbReference type="GO" id="GO:0004347">
    <property type="term" value="F:glucose-6-phosphate isomerase activity"/>
    <property type="evidence" value="ECO:0007669"/>
    <property type="project" value="UniProtKB-EC"/>
</dbReference>
<gene>
    <name evidence="8" type="ORF">SAMN05444277_109133</name>
</gene>
<evidence type="ECO:0000256" key="1">
    <source>
        <dbReference type="ARBA" id="ARBA00004926"/>
    </source>
</evidence>
<proteinExistence type="inferred from homology"/>
<dbReference type="STRING" id="1465490.SAMN05444277_109133"/>
<dbReference type="AlphaFoldDB" id="A0A1I5XRM5"/>
<dbReference type="RefSeq" id="WP_090660149.1">
    <property type="nucleotide sequence ID" value="NZ_FOXQ01000009.1"/>
</dbReference>
<dbReference type="EMBL" id="FOXQ01000009">
    <property type="protein sequence ID" value="SFQ34594.1"/>
    <property type="molecule type" value="Genomic_DNA"/>
</dbReference>
<accession>A0A1I5XRM5</accession>
<evidence type="ECO:0000256" key="4">
    <source>
        <dbReference type="ARBA" id="ARBA00022432"/>
    </source>
</evidence>
<dbReference type="Pfam" id="PF06560">
    <property type="entry name" value="GPI"/>
    <property type="match status" value="1"/>
</dbReference>
<evidence type="ECO:0000256" key="6">
    <source>
        <dbReference type="ARBA" id="ARBA00029321"/>
    </source>
</evidence>
<evidence type="ECO:0000256" key="5">
    <source>
        <dbReference type="ARBA" id="ARBA00023152"/>
    </source>
</evidence>
<dbReference type="InterPro" id="IPR014710">
    <property type="entry name" value="RmlC-like_jellyroll"/>
</dbReference>
<comment type="catalytic activity">
    <reaction evidence="6">
        <text>alpha-D-glucose 6-phosphate = beta-D-fructose 6-phosphate</text>
        <dbReference type="Rhea" id="RHEA:11816"/>
        <dbReference type="ChEBI" id="CHEBI:57634"/>
        <dbReference type="ChEBI" id="CHEBI:58225"/>
        <dbReference type="EC" id="5.3.1.9"/>
    </reaction>
</comment>
<keyword evidence="5" id="KW-0324">Glycolysis</keyword>
<dbReference type="EC" id="5.3.1.9" evidence="3"/>
<dbReference type="GO" id="GO:0006096">
    <property type="term" value="P:glycolytic process"/>
    <property type="evidence" value="ECO:0007669"/>
    <property type="project" value="UniProtKB-UniPathway"/>
</dbReference>
<evidence type="ECO:0000259" key="7">
    <source>
        <dbReference type="Pfam" id="PF06560"/>
    </source>
</evidence>
<dbReference type="SUPFAM" id="SSF51182">
    <property type="entry name" value="RmlC-like cupins"/>
    <property type="match status" value="1"/>
</dbReference>
<dbReference type="InterPro" id="IPR010551">
    <property type="entry name" value="G6P_isomerase_prok"/>
</dbReference>
<dbReference type="GO" id="GO:0005737">
    <property type="term" value="C:cytoplasm"/>
    <property type="evidence" value="ECO:0007669"/>
    <property type="project" value="InterPro"/>
</dbReference>
<keyword evidence="8" id="KW-0413">Isomerase</keyword>
<dbReference type="Gene3D" id="2.60.120.10">
    <property type="entry name" value="Jelly Rolls"/>
    <property type="match status" value="1"/>
</dbReference>
<reference evidence="8 9" key="1">
    <citation type="submission" date="2016-10" db="EMBL/GenBank/DDBJ databases">
        <authorList>
            <person name="de Groot N.N."/>
        </authorList>
    </citation>
    <scope>NUCLEOTIDE SEQUENCE [LARGE SCALE GENOMIC DNA]</scope>
    <source>
        <strain evidence="8 9">DSM 28286</strain>
    </source>
</reference>
<dbReference type="UniPathway" id="UPA00109">
    <property type="reaction ID" value="UER00181"/>
</dbReference>
<evidence type="ECO:0000313" key="9">
    <source>
        <dbReference type="Proteomes" id="UP000199031"/>
    </source>
</evidence>
<comment type="pathway">
    <text evidence="1">Carbohydrate degradation; glycolysis; D-glyceraldehyde 3-phosphate and glycerone phosphate from D-glucose: step 2/4.</text>
</comment>
<evidence type="ECO:0000256" key="2">
    <source>
        <dbReference type="ARBA" id="ARBA00006542"/>
    </source>
</evidence>
<dbReference type="GO" id="GO:0006094">
    <property type="term" value="P:gluconeogenesis"/>
    <property type="evidence" value="ECO:0007669"/>
    <property type="project" value="UniProtKB-KW"/>
</dbReference>
<evidence type="ECO:0000256" key="3">
    <source>
        <dbReference type="ARBA" id="ARBA00011952"/>
    </source>
</evidence>
<evidence type="ECO:0000313" key="8">
    <source>
        <dbReference type="EMBL" id="SFQ34594.1"/>
    </source>
</evidence>
<dbReference type="Proteomes" id="UP000199031">
    <property type="component" value="Unassembled WGS sequence"/>
</dbReference>
<protein>
    <recommendedName>
        <fullName evidence="3">glucose-6-phosphate isomerase</fullName>
        <ecNumber evidence="3">5.3.1.9</ecNumber>
    </recommendedName>
</protein>
<dbReference type="InterPro" id="IPR011051">
    <property type="entry name" value="RmlC_Cupin_sf"/>
</dbReference>
<keyword evidence="4" id="KW-0312">Gluconeogenesis</keyword>
<dbReference type="OrthoDB" id="5592106at2"/>
<feature type="domain" description="Glucose-6-phosphate isomerase prokaryote" evidence="7">
    <location>
        <begin position="26"/>
        <end position="169"/>
    </location>
</feature>
<comment type="similarity">
    <text evidence="2">Belongs to the archaeal-type GPI family.</text>
</comment>
<name>A0A1I5XRM5_9BACT</name>
<organism evidence="8 9">
    <name type="scientific">Parafilimonas terrae</name>
    <dbReference type="NCBI Taxonomy" id="1465490"/>
    <lineage>
        <taxon>Bacteria</taxon>
        <taxon>Pseudomonadati</taxon>
        <taxon>Bacteroidota</taxon>
        <taxon>Chitinophagia</taxon>
        <taxon>Chitinophagales</taxon>
        <taxon>Chitinophagaceae</taxon>
        <taxon>Parafilimonas</taxon>
    </lineage>
</organism>
<keyword evidence="9" id="KW-1185">Reference proteome</keyword>